<comment type="caution">
    <text evidence="1">The sequence shown here is derived from an EMBL/GenBank/DDBJ whole genome shotgun (WGS) entry which is preliminary data.</text>
</comment>
<reference evidence="1" key="1">
    <citation type="submission" date="2023-03" db="EMBL/GenBank/DDBJ databases">
        <title>Massive genome expansion in bonnet fungi (Mycena s.s.) driven by repeated elements and novel gene families across ecological guilds.</title>
        <authorList>
            <consortium name="Lawrence Berkeley National Laboratory"/>
            <person name="Harder C.B."/>
            <person name="Miyauchi S."/>
            <person name="Viragh M."/>
            <person name="Kuo A."/>
            <person name="Thoen E."/>
            <person name="Andreopoulos B."/>
            <person name="Lu D."/>
            <person name="Skrede I."/>
            <person name="Drula E."/>
            <person name="Henrissat B."/>
            <person name="Morin E."/>
            <person name="Kohler A."/>
            <person name="Barry K."/>
            <person name="LaButti K."/>
            <person name="Morin E."/>
            <person name="Salamov A."/>
            <person name="Lipzen A."/>
            <person name="Mereny Z."/>
            <person name="Hegedus B."/>
            <person name="Baldrian P."/>
            <person name="Stursova M."/>
            <person name="Weitz H."/>
            <person name="Taylor A."/>
            <person name="Grigoriev I.V."/>
            <person name="Nagy L.G."/>
            <person name="Martin F."/>
            <person name="Kauserud H."/>
        </authorList>
    </citation>
    <scope>NUCLEOTIDE SEQUENCE</scope>
    <source>
        <strain evidence="1">CBHHK173m</strain>
    </source>
</reference>
<proteinExistence type="predicted"/>
<dbReference type="AlphaFoldDB" id="A0AAD6TXR7"/>
<sequence>MHPSQRMATHVLDELWPASSGGRAFPQAARKLAAPGAYPRPLASNLITKGFWGDLPEGRRCSVVPLRIIENPFPTFVHYRTAQTVAQLTSFTVGFSERFGSLSDNLEPLENMDTGLLVDHLRTTPLVGFALLLAEWDHEVILHVAEGLSRCEKLELMYLKGGPSLRLGRVELSRDIMWGRWSEGDVWDILINSSLRDYEYLQRHS</sequence>
<dbReference type="Proteomes" id="UP001222325">
    <property type="component" value="Unassembled WGS sequence"/>
</dbReference>
<organism evidence="1 2">
    <name type="scientific">Mycena belliarum</name>
    <dbReference type="NCBI Taxonomy" id="1033014"/>
    <lineage>
        <taxon>Eukaryota</taxon>
        <taxon>Fungi</taxon>
        <taxon>Dikarya</taxon>
        <taxon>Basidiomycota</taxon>
        <taxon>Agaricomycotina</taxon>
        <taxon>Agaricomycetes</taxon>
        <taxon>Agaricomycetidae</taxon>
        <taxon>Agaricales</taxon>
        <taxon>Marasmiineae</taxon>
        <taxon>Mycenaceae</taxon>
        <taxon>Mycena</taxon>
    </lineage>
</organism>
<evidence type="ECO:0000313" key="2">
    <source>
        <dbReference type="Proteomes" id="UP001222325"/>
    </source>
</evidence>
<dbReference type="EMBL" id="JARJCN010000057">
    <property type="protein sequence ID" value="KAJ7080008.1"/>
    <property type="molecule type" value="Genomic_DNA"/>
</dbReference>
<protein>
    <submittedName>
        <fullName evidence="1">Uncharacterized protein</fullName>
    </submittedName>
</protein>
<accession>A0AAD6TXR7</accession>
<keyword evidence="2" id="KW-1185">Reference proteome</keyword>
<gene>
    <name evidence="1" type="ORF">B0H15DRAFT_804253</name>
</gene>
<name>A0AAD6TXR7_9AGAR</name>
<evidence type="ECO:0000313" key="1">
    <source>
        <dbReference type="EMBL" id="KAJ7080008.1"/>
    </source>
</evidence>